<feature type="compositionally biased region" description="Basic and acidic residues" evidence="1">
    <location>
        <begin position="171"/>
        <end position="181"/>
    </location>
</feature>
<accession>A0A8X7SCU0</accession>
<organism evidence="2 3">
    <name type="scientific">Brassica carinata</name>
    <name type="common">Ethiopian mustard</name>
    <name type="synonym">Abyssinian cabbage</name>
    <dbReference type="NCBI Taxonomy" id="52824"/>
    <lineage>
        <taxon>Eukaryota</taxon>
        <taxon>Viridiplantae</taxon>
        <taxon>Streptophyta</taxon>
        <taxon>Embryophyta</taxon>
        <taxon>Tracheophyta</taxon>
        <taxon>Spermatophyta</taxon>
        <taxon>Magnoliopsida</taxon>
        <taxon>eudicotyledons</taxon>
        <taxon>Gunneridae</taxon>
        <taxon>Pentapetalae</taxon>
        <taxon>rosids</taxon>
        <taxon>malvids</taxon>
        <taxon>Brassicales</taxon>
        <taxon>Brassicaceae</taxon>
        <taxon>Brassiceae</taxon>
        <taxon>Brassica</taxon>
    </lineage>
</organism>
<feature type="compositionally biased region" description="Basic and acidic residues" evidence="1">
    <location>
        <begin position="25"/>
        <end position="52"/>
    </location>
</feature>
<feature type="compositionally biased region" description="Basic and acidic residues" evidence="1">
    <location>
        <begin position="65"/>
        <end position="76"/>
    </location>
</feature>
<feature type="region of interest" description="Disordered" evidence="1">
    <location>
        <begin position="231"/>
        <end position="318"/>
    </location>
</feature>
<evidence type="ECO:0000256" key="1">
    <source>
        <dbReference type="SAM" id="MobiDB-lite"/>
    </source>
</evidence>
<feature type="compositionally biased region" description="Polar residues" evidence="1">
    <location>
        <begin position="1"/>
        <end position="24"/>
    </location>
</feature>
<feature type="region of interest" description="Disordered" evidence="1">
    <location>
        <begin position="1"/>
        <end position="207"/>
    </location>
</feature>
<name>A0A8X7SCU0_BRACI</name>
<reference evidence="2 3" key="1">
    <citation type="submission" date="2020-02" db="EMBL/GenBank/DDBJ databases">
        <authorList>
            <person name="Ma Q."/>
            <person name="Huang Y."/>
            <person name="Song X."/>
            <person name="Pei D."/>
        </authorList>
    </citation>
    <scope>NUCLEOTIDE SEQUENCE [LARGE SCALE GENOMIC DNA]</scope>
    <source>
        <strain evidence="2">Sxm20200214</strain>
        <tissue evidence="2">Leaf</tissue>
    </source>
</reference>
<dbReference type="Proteomes" id="UP000886595">
    <property type="component" value="Unassembled WGS sequence"/>
</dbReference>
<dbReference type="AlphaFoldDB" id="A0A8X7SCU0"/>
<feature type="compositionally biased region" description="Basic and acidic residues" evidence="1">
    <location>
        <begin position="125"/>
        <end position="135"/>
    </location>
</feature>
<sequence length="370" mass="42098">MVTQQGARWTNARTNNHRPISNSSLRREDRRVAQRSLEVEENRRRYDDRYLEGKIYASRWPPSHTSRERNSLRASHDSSFPQEPRLRKHNQSYSKEAASRSNHSLSGAVPTHLSPSKAQRPTDPSPDHGERRSSALERLSLPQSEERRPAKERMSNTHYEERLSAQARIFGDAKSEERLPASERLSVQTQKIKREEENNSDPLHTENQMTLFPSQNVESAATITRPSSSLFFDANRLGPCERSPIRSLSEEENVEDDRGDDTPQLIRKASSKTLSKAEGKRVVDTTQDRKRTLSISRQGTTVKKRSVTKAHNSPRWNSPKARTKLLADAIRTGTRASTRKKTTSTAPSIKTIPPIARKEKDFRPLPSSLP</sequence>
<feature type="compositionally biased region" description="Basic and acidic residues" evidence="1">
    <location>
        <begin position="275"/>
        <end position="291"/>
    </location>
</feature>
<dbReference type="EMBL" id="JAAMPC010000007">
    <property type="protein sequence ID" value="KAG2304943.1"/>
    <property type="molecule type" value="Genomic_DNA"/>
</dbReference>
<comment type="caution">
    <text evidence="2">The sequence shown here is derived from an EMBL/GenBank/DDBJ whole genome shotgun (WGS) entry which is preliminary data.</text>
</comment>
<feature type="compositionally biased region" description="Acidic residues" evidence="1">
    <location>
        <begin position="250"/>
        <end position="259"/>
    </location>
</feature>
<proteinExistence type="predicted"/>
<feature type="region of interest" description="Disordered" evidence="1">
    <location>
        <begin position="332"/>
        <end position="370"/>
    </location>
</feature>
<keyword evidence="3" id="KW-1185">Reference proteome</keyword>
<evidence type="ECO:0000313" key="3">
    <source>
        <dbReference type="Proteomes" id="UP000886595"/>
    </source>
</evidence>
<feature type="compositionally biased region" description="Basic and acidic residues" evidence="1">
    <location>
        <begin position="144"/>
        <end position="163"/>
    </location>
</feature>
<feature type="compositionally biased region" description="Polar residues" evidence="1">
    <location>
        <begin position="91"/>
        <end position="105"/>
    </location>
</feature>
<evidence type="ECO:0000313" key="2">
    <source>
        <dbReference type="EMBL" id="KAG2304943.1"/>
    </source>
</evidence>
<protein>
    <submittedName>
        <fullName evidence="2">Uncharacterized protein</fullName>
    </submittedName>
</protein>
<gene>
    <name evidence="2" type="ORF">Bca52824_033594</name>
</gene>